<organism evidence="3 4">
    <name type="scientific">Pedobacter cryoconitis</name>
    <dbReference type="NCBI Taxonomy" id="188932"/>
    <lineage>
        <taxon>Bacteria</taxon>
        <taxon>Pseudomonadati</taxon>
        <taxon>Bacteroidota</taxon>
        <taxon>Sphingobacteriia</taxon>
        <taxon>Sphingobacteriales</taxon>
        <taxon>Sphingobacteriaceae</taxon>
        <taxon>Pedobacter</taxon>
    </lineage>
</organism>
<evidence type="ECO:0000313" key="3">
    <source>
        <dbReference type="EMBL" id="MBB6502158.1"/>
    </source>
</evidence>
<evidence type="ECO:0000259" key="2">
    <source>
        <dbReference type="Pfam" id="PF12697"/>
    </source>
</evidence>
<accession>A0A7X0MM70</accession>
<name>A0A7X0MM70_9SPHI</name>
<dbReference type="AlphaFoldDB" id="A0A7X0MM70"/>
<dbReference type="PANTHER" id="PTHR43798">
    <property type="entry name" value="MONOACYLGLYCEROL LIPASE"/>
    <property type="match status" value="1"/>
</dbReference>
<dbReference type="InterPro" id="IPR050266">
    <property type="entry name" value="AB_hydrolase_sf"/>
</dbReference>
<protein>
    <submittedName>
        <fullName evidence="3">Pimeloyl-ACP methyl ester carboxylesterase</fullName>
    </submittedName>
</protein>
<dbReference type="Gene3D" id="3.40.50.1820">
    <property type="entry name" value="alpha/beta hydrolase"/>
    <property type="match status" value="1"/>
</dbReference>
<comment type="caution">
    <text evidence="3">The sequence shown here is derived from an EMBL/GenBank/DDBJ whole genome shotgun (WGS) entry which is preliminary data.</text>
</comment>
<reference evidence="3 4" key="1">
    <citation type="submission" date="2020-08" db="EMBL/GenBank/DDBJ databases">
        <title>Genomic Encyclopedia of Type Strains, Phase IV (KMG-V): Genome sequencing to study the core and pangenomes of soil and plant-associated prokaryotes.</title>
        <authorList>
            <person name="Whitman W."/>
        </authorList>
    </citation>
    <scope>NUCLEOTIDE SEQUENCE [LARGE SCALE GENOMIC DNA]</scope>
    <source>
        <strain evidence="3 4">M2T3</strain>
    </source>
</reference>
<sequence length="294" mass="32939">MKTKSLIILTISTLLLMSVTLYAKADPAAFQVKVTGKGQPMLFIPGATCSGEEWKETVARYSNHYQCHVFTLAGYAGAAPVESKDYLDTYKTEIIKYIRDKKLNKVILVGHSIGGFLSLCIASEMHDHLERVIIVDAMPFFAAAFNPNAKAGFNEEMAKNMLAGYDKMDTEKLRSSQRGIAKYLCADSTQWAKIAEWGVQSDHRTMAYTMSEMLGKDIRQQISSIQVPVLVLAAFMPKPGSPLFTSEHVTDIFTKQYQQCKTCVIHVSPSAKHFIMYDAPQWYYQEIDTFIKAG</sequence>
<feature type="domain" description="AB hydrolase-1" evidence="2">
    <location>
        <begin position="42"/>
        <end position="284"/>
    </location>
</feature>
<dbReference type="InterPro" id="IPR000073">
    <property type="entry name" value="AB_hydrolase_1"/>
</dbReference>
<dbReference type="EMBL" id="JACHCC010000012">
    <property type="protein sequence ID" value="MBB6502158.1"/>
    <property type="molecule type" value="Genomic_DNA"/>
</dbReference>
<dbReference type="Pfam" id="PF12697">
    <property type="entry name" value="Abhydrolase_6"/>
    <property type="match status" value="1"/>
</dbReference>
<keyword evidence="1" id="KW-0732">Signal</keyword>
<dbReference type="SUPFAM" id="SSF53474">
    <property type="entry name" value="alpha/beta-Hydrolases"/>
    <property type="match status" value="1"/>
</dbReference>
<dbReference type="Proteomes" id="UP000521017">
    <property type="component" value="Unassembled WGS sequence"/>
</dbReference>
<dbReference type="InterPro" id="IPR029058">
    <property type="entry name" value="AB_hydrolase_fold"/>
</dbReference>
<feature type="signal peptide" evidence="1">
    <location>
        <begin position="1"/>
        <end position="25"/>
    </location>
</feature>
<gene>
    <name evidence="3" type="ORF">HDF25_004335</name>
</gene>
<dbReference type="RefSeq" id="WP_184628417.1">
    <property type="nucleotide sequence ID" value="NZ_JACHCC010000012.1"/>
</dbReference>
<evidence type="ECO:0000256" key="1">
    <source>
        <dbReference type="SAM" id="SignalP"/>
    </source>
</evidence>
<evidence type="ECO:0000313" key="4">
    <source>
        <dbReference type="Proteomes" id="UP000521017"/>
    </source>
</evidence>
<proteinExistence type="predicted"/>
<feature type="chain" id="PRO_5031334490" evidence="1">
    <location>
        <begin position="26"/>
        <end position="294"/>
    </location>
</feature>